<keyword evidence="4 10" id="KW-0808">Transferase</keyword>
<evidence type="ECO:0000313" key="12">
    <source>
        <dbReference type="EMBL" id="OKH29728.1"/>
    </source>
</evidence>
<dbReference type="NCBIfam" id="TIGR00125">
    <property type="entry name" value="cyt_tran_rel"/>
    <property type="match status" value="1"/>
</dbReference>
<evidence type="ECO:0000256" key="3">
    <source>
        <dbReference type="ARBA" id="ARBA00022642"/>
    </source>
</evidence>
<dbReference type="EMBL" id="MRCE01000083">
    <property type="protein sequence ID" value="OKH29728.1"/>
    <property type="molecule type" value="Genomic_DNA"/>
</dbReference>
<feature type="domain" description="Cytidyltransferase-like" evidence="11">
    <location>
        <begin position="6"/>
        <end position="165"/>
    </location>
</feature>
<dbReference type="GO" id="GO:0004515">
    <property type="term" value="F:nicotinate-nucleotide adenylyltransferase activity"/>
    <property type="evidence" value="ECO:0007669"/>
    <property type="project" value="UniProtKB-UniRule"/>
</dbReference>
<evidence type="ECO:0000256" key="8">
    <source>
        <dbReference type="ARBA" id="ARBA00023027"/>
    </source>
</evidence>
<dbReference type="SUPFAM" id="SSF52374">
    <property type="entry name" value="Nucleotidylyl transferase"/>
    <property type="match status" value="1"/>
</dbReference>
<dbReference type="GO" id="GO:0009435">
    <property type="term" value="P:NAD+ biosynthetic process"/>
    <property type="evidence" value="ECO:0007669"/>
    <property type="project" value="UniProtKB-UniRule"/>
</dbReference>
<comment type="similarity">
    <text evidence="10">Belongs to the NadD family.</text>
</comment>
<dbReference type="EC" id="2.7.7.18" evidence="10"/>
<comment type="function">
    <text evidence="1 10">Catalyzes the reversible adenylation of nicotinate mononucleotide (NaMN) to nicotinic acid adenine dinucleotide (NaAD).</text>
</comment>
<evidence type="ECO:0000256" key="5">
    <source>
        <dbReference type="ARBA" id="ARBA00022695"/>
    </source>
</evidence>
<evidence type="ECO:0000256" key="2">
    <source>
        <dbReference type="ARBA" id="ARBA00005019"/>
    </source>
</evidence>
<comment type="caution">
    <text evidence="12">The sequence shown here is derived from an EMBL/GenBank/DDBJ whole genome shotgun (WGS) entry which is preliminary data.</text>
</comment>
<dbReference type="InterPro" id="IPR014729">
    <property type="entry name" value="Rossmann-like_a/b/a_fold"/>
</dbReference>
<keyword evidence="6 10" id="KW-0547">Nucleotide-binding</keyword>
<dbReference type="GO" id="GO:0005524">
    <property type="term" value="F:ATP binding"/>
    <property type="evidence" value="ECO:0007669"/>
    <property type="project" value="UniProtKB-KW"/>
</dbReference>
<dbReference type="CDD" id="cd02165">
    <property type="entry name" value="NMNAT"/>
    <property type="match status" value="1"/>
</dbReference>
<keyword evidence="3 10" id="KW-0662">Pyridine nucleotide biosynthesis</keyword>
<evidence type="ECO:0000259" key="11">
    <source>
        <dbReference type="Pfam" id="PF01467"/>
    </source>
</evidence>
<accession>A0A1U7I199</accession>
<sequence>MTRIALFGTSADPPTTGHQTIIDWLSQHFDWVAVWASDNPFKSHQTPLEHRAAMLRLLIKDIDPPRYNVGLYQELSSPRTLETVEKAKSLWPKEKLTLIIGSDLVNQLPRWYKVEDLLRQVELLVVPRPGSPIEEISLGELRSLGAKIAIASLYGPNVSSTAYRQHKDPTTLTPTIEAYIDREQLYECQDARREKLHIR</sequence>
<organism evidence="12 13">
    <name type="scientific">[Phormidium ambiguum] IAM M-71</name>
    <dbReference type="NCBI Taxonomy" id="454136"/>
    <lineage>
        <taxon>Bacteria</taxon>
        <taxon>Bacillati</taxon>
        <taxon>Cyanobacteriota</taxon>
        <taxon>Cyanophyceae</taxon>
        <taxon>Oscillatoriophycideae</taxon>
        <taxon>Aerosakkonematales</taxon>
        <taxon>Aerosakkonemataceae</taxon>
        <taxon>Floridanema</taxon>
    </lineage>
</organism>
<dbReference type="PANTHER" id="PTHR39321">
    <property type="entry name" value="NICOTINATE-NUCLEOTIDE ADENYLYLTRANSFERASE-RELATED"/>
    <property type="match status" value="1"/>
</dbReference>
<dbReference type="RefSeq" id="WP_073597540.1">
    <property type="nucleotide sequence ID" value="NZ_MRCE01000083.1"/>
</dbReference>
<dbReference type="Gene3D" id="3.40.50.620">
    <property type="entry name" value="HUPs"/>
    <property type="match status" value="1"/>
</dbReference>
<evidence type="ECO:0000256" key="7">
    <source>
        <dbReference type="ARBA" id="ARBA00022840"/>
    </source>
</evidence>
<dbReference type="InterPro" id="IPR005248">
    <property type="entry name" value="NadD/NMNAT"/>
</dbReference>
<comment type="catalytic activity">
    <reaction evidence="9 10">
        <text>nicotinate beta-D-ribonucleotide + ATP + H(+) = deamido-NAD(+) + diphosphate</text>
        <dbReference type="Rhea" id="RHEA:22860"/>
        <dbReference type="ChEBI" id="CHEBI:15378"/>
        <dbReference type="ChEBI" id="CHEBI:30616"/>
        <dbReference type="ChEBI" id="CHEBI:33019"/>
        <dbReference type="ChEBI" id="CHEBI:57502"/>
        <dbReference type="ChEBI" id="CHEBI:58437"/>
        <dbReference type="EC" id="2.7.7.18"/>
    </reaction>
</comment>
<keyword evidence="7 10" id="KW-0067">ATP-binding</keyword>
<evidence type="ECO:0000256" key="4">
    <source>
        <dbReference type="ARBA" id="ARBA00022679"/>
    </source>
</evidence>
<dbReference type="OrthoDB" id="5295945at2"/>
<proteinExistence type="inferred from homology"/>
<name>A0A1U7I199_9CYAN</name>
<dbReference type="NCBIfam" id="NF000842">
    <property type="entry name" value="PRK00071.2-1"/>
    <property type="match status" value="1"/>
</dbReference>
<evidence type="ECO:0000256" key="10">
    <source>
        <dbReference type="HAMAP-Rule" id="MF_00244"/>
    </source>
</evidence>
<dbReference type="InterPro" id="IPR004821">
    <property type="entry name" value="Cyt_trans-like"/>
</dbReference>
<reference evidence="12 13" key="1">
    <citation type="submission" date="2016-11" db="EMBL/GenBank/DDBJ databases">
        <title>Draft Genome Sequences of Nine Cyanobacterial Strains from Diverse Habitats.</title>
        <authorList>
            <person name="Zhu T."/>
            <person name="Hou S."/>
            <person name="Lu X."/>
            <person name="Hess W.R."/>
        </authorList>
    </citation>
    <scope>NUCLEOTIDE SEQUENCE [LARGE SCALE GENOMIC DNA]</scope>
    <source>
        <strain evidence="12 13">IAM M-71</strain>
    </source>
</reference>
<dbReference type="HAMAP" id="MF_00244">
    <property type="entry name" value="NaMN_adenylyltr"/>
    <property type="match status" value="1"/>
</dbReference>
<protein>
    <recommendedName>
        <fullName evidence="10">Probable nicotinate-nucleotide adenylyltransferase</fullName>
        <ecNumber evidence="10">2.7.7.18</ecNumber>
    </recommendedName>
    <alternativeName>
        <fullName evidence="10">Deamido-NAD(+) diphosphorylase</fullName>
    </alternativeName>
    <alternativeName>
        <fullName evidence="10">Deamido-NAD(+) pyrophosphorylase</fullName>
    </alternativeName>
    <alternativeName>
        <fullName evidence="10">Nicotinate mononucleotide adenylyltransferase</fullName>
        <shortName evidence="10">NaMN adenylyltransferase</shortName>
    </alternativeName>
</protein>
<comment type="pathway">
    <text evidence="2 10">Cofactor biosynthesis; NAD(+) biosynthesis; deamido-NAD(+) from nicotinate D-ribonucleotide: step 1/1.</text>
</comment>
<dbReference type="UniPathway" id="UPA00253">
    <property type="reaction ID" value="UER00332"/>
</dbReference>
<gene>
    <name evidence="10" type="primary">nadD</name>
    <name evidence="12" type="ORF">NIES2119_32030</name>
</gene>
<dbReference type="Pfam" id="PF01467">
    <property type="entry name" value="CTP_transf_like"/>
    <property type="match status" value="1"/>
</dbReference>
<evidence type="ECO:0000256" key="1">
    <source>
        <dbReference type="ARBA" id="ARBA00002324"/>
    </source>
</evidence>
<keyword evidence="5 10" id="KW-0548">Nucleotidyltransferase</keyword>
<evidence type="ECO:0000256" key="9">
    <source>
        <dbReference type="ARBA" id="ARBA00048721"/>
    </source>
</evidence>
<dbReference type="Proteomes" id="UP000185860">
    <property type="component" value="Unassembled WGS sequence"/>
</dbReference>
<keyword evidence="8 10" id="KW-0520">NAD</keyword>
<dbReference type="AlphaFoldDB" id="A0A1U7I199"/>
<evidence type="ECO:0000313" key="13">
    <source>
        <dbReference type="Proteomes" id="UP000185860"/>
    </source>
</evidence>
<dbReference type="PANTHER" id="PTHR39321:SF3">
    <property type="entry name" value="PHOSPHOPANTETHEINE ADENYLYLTRANSFERASE"/>
    <property type="match status" value="1"/>
</dbReference>
<evidence type="ECO:0000256" key="6">
    <source>
        <dbReference type="ARBA" id="ARBA00022741"/>
    </source>
</evidence>
<dbReference type="STRING" id="454136.NIES2119_32030"/>